<dbReference type="GeneID" id="25304011"/>
<sequence length="241" mass="26172">MGSVEQPNFSAPPTVASARGLLLDFDGTIIDSTSAIIKHWHKQGEIMGVDPNVILASSHGRRSIDVFKMYDPSKANWDYIIHQESLIPKEFGQDAVEIPGARKFLASLDDVNVPWAVVTSGTRLLVKGWIEVLKLAHPRTIVVAEDVENGKPDPTCYLLGRQRLGLPDTAEMIVFEDAPAGVRAGKAAGFKVIGLATTHTVGQLKEAGADWIVEDLRSVKLKDFKDGVVQVEIINGLVDTP</sequence>
<proteinExistence type="predicted"/>
<dbReference type="HOGENOM" id="CLU_045011_13_4_1"/>
<dbReference type="Proteomes" id="UP000053029">
    <property type="component" value="Unassembled WGS sequence"/>
</dbReference>
<name>A0A0D2DUQ8_9EURO</name>
<dbReference type="NCBIfam" id="TIGR01509">
    <property type="entry name" value="HAD-SF-IA-v3"/>
    <property type="match status" value="1"/>
</dbReference>
<dbReference type="PANTHER" id="PTHR43481">
    <property type="entry name" value="FRUCTOSE-1-PHOSPHATE PHOSPHATASE"/>
    <property type="match status" value="1"/>
</dbReference>
<dbReference type="Gene3D" id="3.40.50.1000">
    <property type="entry name" value="HAD superfamily/HAD-like"/>
    <property type="match status" value="1"/>
</dbReference>
<dbReference type="AlphaFoldDB" id="A0A0D2DUQ8"/>
<dbReference type="InterPro" id="IPR023214">
    <property type="entry name" value="HAD_sf"/>
</dbReference>
<keyword evidence="2" id="KW-1185">Reference proteome</keyword>
<dbReference type="InterPro" id="IPR023198">
    <property type="entry name" value="PGP-like_dom2"/>
</dbReference>
<dbReference type="CDD" id="cd07527">
    <property type="entry name" value="HAD_ScGPP-like"/>
    <property type="match status" value="1"/>
</dbReference>
<dbReference type="SFLD" id="SFLDG01129">
    <property type="entry name" value="C1.5:_HAD__Beta-PGM__Phosphata"/>
    <property type="match status" value="1"/>
</dbReference>
<accession>A0A0D2DUQ8</accession>
<dbReference type="Gene3D" id="1.10.150.240">
    <property type="entry name" value="Putative phosphatase, domain 2"/>
    <property type="match status" value="1"/>
</dbReference>
<evidence type="ECO:0000313" key="1">
    <source>
        <dbReference type="EMBL" id="KIW81496.1"/>
    </source>
</evidence>
<protein>
    <submittedName>
        <fullName evidence="1">Unplaced genomic scaffold supercont1.3, whole genome shotgun sequence</fullName>
    </submittedName>
</protein>
<dbReference type="PANTHER" id="PTHR43481:SF4">
    <property type="entry name" value="GLYCEROL-1-PHOSPHATE PHOSPHOHYDROLASE 1-RELATED"/>
    <property type="match status" value="1"/>
</dbReference>
<reference evidence="1 2" key="1">
    <citation type="submission" date="2015-01" db="EMBL/GenBank/DDBJ databases">
        <title>The Genome Sequence of Fonsecaea pedrosoi CBS 271.37.</title>
        <authorList>
            <consortium name="The Broad Institute Genomics Platform"/>
            <person name="Cuomo C."/>
            <person name="de Hoog S."/>
            <person name="Gorbushina A."/>
            <person name="Stielow B."/>
            <person name="Teixiera M."/>
            <person name="Abouelleil A."/>
            <person name="Chapman S.B."/>
            <person name="Priest M."/>
            <person name="Young S.K."/>
            <person name="Wortman J."/>
            <person name="Nusbaum C."/>
            <person name="Birren B."/>
        </authorList>
    </citation>
    <scope>NUCLEOTIDE SEQUENCE [LARGE SCALE GENOMIC DNA]</scope>
    <source>
        <strain evidence="1 2">CBS 271.37</strain>
    </source>
</reference>
<dbReference type="InterPro" id="IPR051806">
    <property type="entry name" value="HAD-like_SPP"/>
</dbReference>
<gene>
    <name evidence="1" type="ORF">Z517_04521</name>
</gene>
<organism evidence="1 2">
    <name type="scientific">Fonsecaea pedrosoi CBS 271.37</name>
    <dbReference type="NCBI Taxonomy" id="1442368"/>
    <lineage>
        <taxon>Eukaryota</taxon>
        <taxon>Fungi</taxon>
        <taxon>Dikarya</taxon>
        <taxon>Ascomycota</taxon>
        <taxon>Pezizomycotina</taxon>
        <taxon>Eurotiomycetes</taxon>
        <taxon>Chaetothyriomycetidae</taxon>
        <taxon>Chaetothyriales</taxon>
        <taxon>Herpotrichiellaceae</taxon>
        <taxon>Fonsecaea</taxon>
    </lineage>
</organism>
<dbReference type="VEuPathDB" id="FungiDB:Z517_04521"/>
<dbReference type="OrthoDB" id="40579at2759"/>
<dbReference type="Pfam" id="PF13419">
    <property type="entry name" value="HAD_2"/>
    <property type="match status" value="1"/>
</dbReference>
<dbReference type="InterPro" id="IPR006439">
    <property type="entry name" value="HAD-SF_hydro_IA"/>
</dbReference>
<dbReference type="InterPro" id="IPR041492">
    <property type="entry name" value="HAD_2"/>
</dbReference>
<dbReference type="InterPro" id="IPR036412">
    <property type="entry name" value="HAD-like_sf"/>
</dbReference>
<dbReference type="SUPFAM" id="SSF56784">
    <property type="entry name" value="HAD-like"/>
    <property type="match status" value="1"/>
</dbReference>
<dbReference type="SFLD" id="SFLDS00003">
    <property type="entry name" value="Haloacid_Dehalogenase"/>
    <property type="match status" value="1"/>
</dbReference>
<dbReference type="STRING" id="1442368.A0A0D2DUQ8"/>
<dbReference type="EMBL" id="KN846971">
    <property type="protein sequence ID" value="KIW81496.1"/>
    <property type="molecule type" value="Genomic_DNA"/>
</dbReference>
<dbReference type="RefSeq" id="XP_013285304.1">
    <property type="nucleotide sequence ID" value="XM_013429850.1"/>
</dbReference>
<dbReference type="GO" id="GO:0050308">
    <property type="term" value="F:sugar-phosphatase activity"/>
    <property type="evidence" value="ECO:0007669"/>
    <property type="project" value="TreeGrafter"/>
</dbReference>
<evidence type="ECO:0000313" key="2">
    <source>
        <dbReference type="Proteomes" id="UP000053029"/>
    </source>
</evidence>